<evidence type="ECO:0000259" key="4">
    <source>
        <dbReference type="SMART" id="SM00771"/>
    </source>
</evidence>
<accession>A0A4R6UAL1</accession>
<comment type="function">
    <text evidence="1">Essential cell division protein that stabilizes the FtsZ protofilaments by cross-linking them and that serves as a cytoplasmic membrane anchor for the Z ring. Also required for the recruitment to the septal ring of downstream cell division proteins.</text>
</comment>
<keyword evidence="2" id="KW-0997">Cell inner membrane</keyword>
<proteinExistence type="inferred from homology"/>
<dbReference type="GO" id="GO:0005886">
    <property type="term" value="C:plasma membrane"/>
    <property type="evidence" value="ECO:0007669"/>
    <property type="project" value="UniProtKB-SubCell"/>
</dbReference>
<feature type="domain" description="ZipA C-terminal FtsZ-binding" evidence="4">
    <location>
        <begin position="205"/>
        <end position="332"/>
    </location>
</feature>
<dbReference type="SMART" id="SM00771">
    <property type="entry name" value="ZipA_C"/>
    <property type="match status" value="1"/>
</dbReference>
<dbReference type="SUPFAM" id="SSF64383">
    <property type="entry name" value="Cell-division protein ZipA, C-terminal domain"/>
    <property type="match status" value="1"/>
</dbReference>
<dbReference type="InterPro" id="IPR036765">
    <property type="entry name" value="ZipA_FtsZ-bd_C_sf"/>
</dbReference>
<comment type="similarity">
    <text evidence="1">Belongs to the ZipA family.</text>
</comment>
<keyword evidence="2 3" id="KW-0812">Transmembrane</keyword>
<sequence>MFSALQWGLIALGVAVVAAVVLYNRWITARLQPRRARPAPEEGGMPGAEDPVLDERLEPVLHQAPGAEPGEAPAAPRPPTPLATPLLDAQFDAIVQLTADGVVSGDAVLAALPGTRRIGSKPFFIEGRPVDTQDWEFPKAGQRYTELRCGIQLANRVGALNEIEFSEFVVKMQAFADALQLAADFPDMMQEVARARELDQFAGAHDAQLSFTLRASRAAWSPGYLTQHAARLGFVAGALPGRMVLPASQPGAAPVLVLQYETQAALSEDPDQAALREFSLTLDVPHVPRAERPFVRLRESAQALAASMEGVVTDDAGQPLNSDAMDRIGADLEALYDALEARGLPAGAPLTRRLFS</sequence>
<evidence type="ECO:0000256" key="1">
    <source>
        <dbReference type="RuleBase" id="RU003612"/>
    </source>
</evidence>
<dbReference type="InterPro" id="IPR007449">
    <property type="entry name" value="ZipA_FtsZ-bd_C"/>
</dbReference>
<evidence type="ECO:0000313" key="5">
    <source>
        <dbReference type="EMBL" id="TDQ43561.1"/>
    </source>
</evidence>
<keyword evidence="1" id="KW-0131">Cell cycle</keyword>
<keyword evidence="3" id="KW-1133">Transmembrane helix</keyword>
<gene>
    <name evidence="5" type="ORF">DFR43_106134</name>
</gene>
<organism evidence="5 6">
    <name type="scientific">Tepidicella xavieri</name>
    <dbReference type="NCBI Taxonomy" id="360241"/>
    <lineage>
        <taxon>Bacteria</taxon>
        <taxon>Pseudomonadati</taxon>
        <taxon>Pseudomonadota</taxon>
        <taxon>Betaproteobacteria</taxon>
        <taxon>Burkholderiales</taxon>
        <taxon>Tepidicella</taxon>
    </lineage>
</organism>
<dbReference type="Pfam" id="PF04354">
    <property type="entry name" value="ZipA_C"/>
    <property type="match status" value="1"/>
</dbReference>
<comment type="caution">
    <text evidence="5">The sequence shown here is derived from an EMBL/GenBank/DDBJ whole genome shotgun (WGS) entry which is preliminary data.</text>
</comment>
<name>A0A4R6UAL1_9BURK</name>
<reference evidence="5 6" key="1">
    <citation type="submission" date="2019-03" db="EMBL/GenBank/DDBJ databases">
        <title>Genomic Encyclopedia of Type Strains, Phase IV (KMG-IV): sequencing the most valuable type-strain genomes for metagenomic binning, comparative biology and taxonomic classification.</title>
        <authorList>
            <person name="Goeker M."/>
        </authorList>
    </citation>
    <scope>NUCLEOTIDE SEQUENCE [LARGE SCALE GENOMIC DNA]</scope>
    <source>
        <strain evidence="5 6">DSM 19605</strain>
    </source>
</reference>
<evidence type="ECO:0000256" key="2">
    <source>
        <dbReference type="RuleBase" id="RU003613"/>
    </source>
</evidence>
<protein>
    <recommendedName>
        <fullName evidence="1">Cell division protein ZipA</fullName>
    </recommendedName>
</protein>
<dbReference type="Proteomes" id="UP000295510">
    <property type="component" value="Unassembled WGS sequence"/>
</dbReference>
<dbReference type="RefSeq" id="WP_211338615.1">
    <property type="nucleotide sequence ID" value="NZ_SNYL01000006.1"/>
</dbReference>
<keyword evidence="2" id="KW-1003">Cell membrane</keyword>
<evidence type="ECO:0000256" key="3">
    <source>
        <dbReference type="SAM" id="Phobius"/>
    </source>
</evidence>
<evidence type="ECO:0000313" key="6">
    <source>
        <dbReference type="Proteomes" id="UP000295510"/>
    </source>
</evidence>
<comment type="subcellular location">
    <subcellularLocation>
        <location evidence="2">Cell inner membrane</location>
        <topology evidence="2">Single-pass type I membrane protein</topology>
    </subcellularLocation>
</comment>
<dbReference type="GO" id="GO:0090529">
    <property type="term" value="P:cell septum assembly"/>
    <property type="evidence" value="ECO:0007669"/>
    <property type="project" value="InterPro"/>
</dbReference>
<dbReference type="AlphaFoldDB" id="A0A4R6UAL1"/>
<keyword evidence="2 3" id="KW-0472">Membrane</keyword>
<keyword evidence="6" id="KW-1185">Reference proteome</keyword>
<dbReference type="Gene3D" id="3.30.1400.10">
    <property type="entry name" value="ZipA, C-terminal FtsZ-binding domain"/>
    <property type="match status" value="1"/>
</dbReference>
<feature type="transmembrane region" description="Helical" evidence="3">
    <location>
        <begin position="6"/>
        <end position="27"/>
    </location>
</feature>
<dbReference type="EMBL" id="SNYL01000006">
    <property type="protein sequence ID" value="TDQ43561.1"/>
    <property type="molecule type" value="Genomic_DNA"/>
</dbReference>
<keyword evidence="1" id="KW-0132">Cell division</keyword>